<evidence type="ECO:0000259" key="3">
    <source>
        <dbReference type="Pfam" id="PF24779"/>
    </source>
</evidence>
<evidence type="ECO:0000313" key="5">
    <source>
        <dbReference type="Proteomes" id="UP001147782"/>
    </source>
</evidence>
<comment type="caution">
    <text evidence="4">The sequence shown here is derived from an EMBL/GenBank/DDBJ whole genome shotgun (WGS) entry which is preliminary data.</text>
</comment>
<keyword evidence="5" id="KW-1185">Reference proteome</keyword>
<accession>A0A9W9VX56</accession>
<feature type="region of interest" description="Disordered" evidence="2">
    <location>
        <begin position="135"/>
        <end position="164"/>
    </location>
</feature>
<dbReference type="AlphaFoldDB" id="A0A9W9VX56"/>
<reference evidence="4" key="1">
    <citation type="submission" date="2022-11" db="EMBL/GenBank/DDBJ databases">
        <authorList>
            <person name="Petersen C."/>
        </authorList>
    </citation>
    <scope>NUCLEOTIDE SEQUENCE</scope>
    <source>
        <strain evidence="4">IBT 29864</strain>
    </source>
</reference>
<feature type="region of interest" description="Disordered" evidence="2">
    <location>
        <begin position="199"/>
        <end position="326"/>
    </location>
</feature>
<dbReference type="InterPro" id="IPR006984">
    <property type="entry name" value="Fcf1/UTP23"/>
</dbReference>
<feature type="compositionally biased region" description="Basic residues" evidence="2">
    <location>
        <begin position="233"/>
        <end position="243"/>
    </location>
</feature>
<feature type="compositionally biased region" description="Polar residues" evidence="2">
    <location>
        <begin position="266"/>
        <end position="276"/>
    </location>
</feature>
<dbReference type="RefSeq" id="XP_056561563.1">
    <property type="nucleotide sequence ID" value="XM_056694834.1"/>
</dbReference>
<dbReference type="GO" id="GO:0032040">
    <property type="term" value="C:small-subunit processome"/>
    <property type="evidence" value="ECO:0007669"/>
    <property type="project" value="InterPro"/>
</dbReference>
<feature type="compositionally biased region" description="Basic residues" evidence="2">
    <location>
        <begin position="293"/>
        <end position="303"/>
    </location>
</feature>
<organism evidence="4 5">
    <name type="scientific">Penicillium cataractarum</name>
    <dbReference type="NCBI Taxonomy" id="2100454"/>
    <lineage>
        <taxon>Eukaryota</taxon>
        <taxon>Fungi</taxon>
        <taxon>Dikarya</taxon>
        <taxon>Ascomycota</taxon>
        <taxon>Pezizomycotina</taxon>
        <taxon>Eurotiomycetes</taxon>
        <taxon>Eurotiomycetidae</taxon>
        <taxon>Eurotiales</taxon>
        <taxon>Aspergillaceae</taxon>
        <taxon>Penicillium</taxon>
    </lineage>
</organism>
<dbReference type="Gene3D" id="3.40.50.1010">
    <property type="entry name" value="5'-nuclease"/>
    <property type="match status" value="1"/>
</dbReference>
<keyword evidence="1" id="KW-0539">Nucleus</keyword>
<dbReference type="PANTHER" id="PTHR12416">
    <property type="entry name" value="RRNA-PROCESSING PROTEIN UTP23 HOMOLOG"/>
    <property type="match status" value="1"/>
</dbReference>
<dbReference type="Proteomes" id="UP001147782">
    <property type="component" value="Unassembled WGS sequence"/>
</dbReference>
<gene>
    <name evidence="4" type="ORF">N7496_001903</name>
</gene>
<protein>
    <recommendedName>
        <fullName evidence="3">UTP23 sensor motif region domain-containing protein</fullName>
    </recommendedName>
</protein>
<sequence>MRAKRSKKYRKLMHQYELTFGFREAYQVLVDSNFLQQVHNFKMDLLPALERTVQGKVKPLLTKCSLAAITAAQPINPKTGKPFRPYHLPPPTILPLRHCSHNPESEPIDEVDCLLSLLSPNAEVKKNKEHYILATADPAVKKSDNNNDNQQRKRKRDEEREEEQALRRARNLRVRARSIPGVPIIYVKRSVMVLEPMSTPSENVREGVERDKFRVGLPEPQPKPDEAAEGAAKKKIPGLKKAKGPNPLSMKKPKKRAAESGPAKTPKNSDATQASKANVAGDQPDGEEGGAPKTKRRRRHHKSGPREENEDGAPSTEAGQAMEVDA</sequence>
<dbReference type="Pfam" id="PF04900">
    <property type="entry name" value="Fcf1"/>
    <property type="match status" value="2"/>
</dbReference>
<proteinExistence type="predicted"/>
<reference evidence="4" key="2">
    <citation type="journal article" date="2023" name="IMA Fungus">
        <title>Comparative genomic study of the Penicillium genus elucidates a diverse pangenome and 15 lateral gene transfer events.</title>
        <authorList>
            <person name="Petersen C."/>
            <person name="Sorensen T."/>
            <person name="Nielsen M.R."/>
            <person name="Sondergaard T.E."/>
            <person name="Sorensen J.L."/>
            <person name="Fitzpatrick D.A."/>
            <person name="Frisvad J.C."/>
            <person name="Nielsen K.L."/>
        </authorList>
    </citation>
    <scope>NUCLEOTIDE SEQUENCE</scope>
    <source>
        <strain evidence="4">IBT 29864</strain>
    </source>
</reference>
<evidence type="ECO:0000313" key="4">
    <source>
        <dbReference type="EMBL" id="KAJ5390835.1"/>
    </source>
</evidence>
<feature type="compositionally biased region" description="Basic and acidic residues" evidence="2">
    <location>
        <begin position="203"/>
        <end position="214"/>
    </location>
</feature>
<dbReference type="InterPro" id="IPR057776">
    <property type="entry name" value="UTP23_sensor"/>
</dbReference>
<evidence type="ECO:0000256" key="1">
    <source>
        <dbReference type="ARBA" id="ARBA00023242"/>
    </source>
</evidence>
<dbReference type="OrthoDB" id="25675at2759"/>
<dbReference type="FunFam" id="3.40.50.1010:FF:000062">
    <property type="entry name" value="rRNA processing protein, putative"/>
    <property type="match status" value="1"/>
</dbReference>
<dbReference type="GeneID" id="81434011"/>
<feature type="domain" description="UTP23 sensor motif region" evidence="3">
    <location>
        <begin position="240"/>
        <end position="255"/>
    </location>
</feature>
<name>A0A9W9VX56_9EURO</name>
<evidence type="ECO:0000256" key="2">
    <source>
        <dbReference type="SAM" id="MobiDB-lite"/>
    </source>
</evidence>
<dbReference type="EMBL" id="JAPZBS010000001">
    <property type="protein sequence ID" value="KAJ5390835.1"/>
    <property type="molecule type" value="Genomic_DNA"/>
</dbReference>
<dbReference type="Pfam" id="PF24779">
    <property type="entry name" value="UTP23_sensor"/>
    <property type="match status" value="1"/>
</dbReference>